<evidence type="ECO:0000256" key="2">
    <source>
        <dbReference type="SAM" id="SignalP"/>
    </source>
</evidence>
<dbReference type="AlphaFoldDB" id="A0A3P3U8S6"/>
<feature type="region of interest" description="Disordered" evidence="1">
    <location>
        <begin position="119"/>
        <end position="151"/>
    </location>
</feature>
<dbReference type="EMBL" id="RRCN01000001">
    <property type="protein sequence ID" value="RRJ66752.1"/>
    <property type="molecule type" value="Genomic_DNA"/>
</dbReference>
<accession>A0A3P3U8S6</accession>
<comment type="caution">
    <text evidence="3">The sequence shown here is derived from an EMBL/GenBank/DDBJ whole genome shotgun (WGS) entry which is preliminary data.</text>
</comment>
<dbReference type="RefSeq" id="WP_128634538.1">
    <property type="nucleotide sequence ID" value="NZ_RRCN01000001.1"/>
</dbReference>
<proteinExistence type="predicted"/>
<evidence type="ECO:0000313" key="4">
    <source>
        <dbReference type="Proteomes" id="UP000267017"/>
    </source>
</evidence>
<dbReference type="Proteomes" id="UP000267017">
    <property type="component" value="Unassembled WGS sequence"/>
</dbReference>
<organism evidence="3 4">
    <name type="scientific">Paenibacillus oralis</name>
    <dbReference type="NCBI Taxonomy" id="2490856"/>
    <lineage>
        <taxon>Bacteria</taxon>
        <taxon>Bacillati</taxon>
        <taxon>Bacillota</taxon>
        <taxon>Bacilli</taxon>
        <taxon>Bacillales</taxon>
        <taxon>Paenibacillaceae</taxon>
        <taxon>Paenibacillus</taxon>
    </lineage>
</organism>
<keyword evidence="2" id="KW-0732">Signal</keyword>
<protein>
    <submittedName>
        <fullName evidence="3">Uncharacterized protein</fullName>
    </submittedName>
</protein>
<name>A0A3P3U8S6_9BACL</name>
<feature type="chain" id="PRO_5018306075" evidence="2">
    <location>
        <begin position="27"/>
        <end position="184"/>
    </location>
</feature>
<dbReference type="OrthoDB" id="2659794at2"/>
<reference evidence="3 4" key="1">
    <citation type="submission" date="2018-11" db="EMBL/GenBank/DDBJ databases">
        <title>Genome sequencing of Paenibacillus sp. KCOM 3021 (= ChDC PVNT-B20).</title>
        <authorList>
            <person name="Kook J.-K."/>
            <person name="Park S.-N."/>
            <person name="Lim Y.K."/>
        </authorList>
    </citation>
    <scope>NUCLEOTIDE SEQUENCE [LARGE SCALE GENOMIC DNA]</scope>
    <source>
        <strain evidence="3 4">KCOM 3021</strain>
    </source>
</reference>
<feature type="signal peptide" evidence="2">
    <location>
        <begin position="1"/>
        <end position="26"/>
    </location>
</feature>
<evidence type="ECO:0000313" key="3">
    <source>
        <dbReference type="EMBL" id="RRJ66752.1"/>
    </source>
</evidence>
<evidence type="ECO:0000256" key="1">
    <source>
        <dbReference type="SAM" id="MobiDB-lite"/>
    </source>
</evidence>
<gene>
    <name evidence="3" type="ORF">EHV15_30340</name>
</gene>
<sequence length="184" mass="18276">MAKTMRKTLLYGILLAAGVTLGMQLADSGTATVYGPGYSGGEAGANGANGANGQLPQAYGGGVPGYASSAWPANPASGWSGWQGGSAATGAGYGYGNYNYNYYGANGGYGTGTGSNGAPGSTSVNGGQTGPSGGNSAMQTPADLLLPPQTPPTVDRFADKAAHLLQQASQKSIHWVASLFDQTE</sequence>
<keyword evidence="4" id="KW-1185">Reference proteome</keyword>